<proteinExistence type="predicted"/>
<reference evidence="1 2" key="1">
    <citation type="journal article" date="2020" name="Cell">
        <title>Large-Scale Comparative Analyses of Tick Genomes Elucidate Their Genetic Diversity and Vector Capacities.</title>
        <authorList>
            <consortium name="Tick Genome and Microbiome Consortium (TIGMIC)"/>
            <person name="Jia N."/>
            <person name="Wang J."/>
            <person name="Shi W."/>
            <person name="Du L."/>
            <person name="Sun Y."/>
            <person name="Zhan W."/>
            <person name="Jiang J.F."/>
            <person name="Wang Q."/>
            <person name="Zhang B."/>
            <person name="Ji P."/>
            <person name="Bell-Sakyi L."/>
            <person name="Cui X.M."/>
            <person name="Yuan T.T."/>
            <person name="Jiang B.G."/>
            <person name="Yang W.F."/>
            <person name="Lam T.T."/>
            <person name="Chang Q.C."/>
            <person name="Ding S.J."/>
            <person name="Wang X.J."/>
            <person name="Zhu J.G."/>
            <person name="Ruan X.D."/>
            <person name="Zhao L."/>
            <person name="Wei J.T."/>
            <person name="Ye R.Z."/>
            <person name="Que T.C."/>
            <person name="Du C.H."/>
            <person name="Zhou Y.H."/>
            <person name="Cheng J.X."/>
            <person name="Dai P.F."/>
            <person name="Guo W.B."/>
            <person name="Han X.H."/>
            <person name="Huang E.J."/>
            <person name="Li L.F."/>
            <person name="Wei W."/>
            <person name="Gao Y.C."/>
            <person name="Liu J.Z."/>
            <person name="Shao H.Z."/>
            <person name="Wang X."/>
            <person name="Wang C.C."/>
            <person name="Yang T.C."/>
            <person name="Huo Q.B."/>
            <person name="Li W."/>
            <person name="Chen H.Y."/>
            <person name="Chen S.E."/>
            <person name="Zhou L.G."/>
            <person name="Ni X.B."/>
            <person name="Tian J.H."/>
            <person name="Sheng Y."/>
            <person name="Liu T."/>
            <person name="Pan Y.S."/>
            <person name="Xia L.Y."/>
            <person name="Li J."/>
            <person name="Zhao F."/>
            <person name="Cao W.C."/>
        </authorList>
    </citation>
    <scope>NUCLEOTIDE SEQUENCE [LARGE SCALE GENOMIC DNA]</scope>
    <source>
        <strain evidence="1">Iper-2018</strain>
    </source>
</reference>
<evidence type="ECO:0000313" key="1">
    <source>
        <dbReference type="EMBL" id="KAG0430882.1"/>
    </source>
</evidence>
<organism evidence="1 2">
    <name type="scientific">Ixodes persulcatus</name>
    <name type="common">Taiga tick</name>
    <dbReference type="NCBI Taxonomy" id="34615"/>
    <lineage>
        <taxon>Eukaryota</taxon>
        <taxon>Metazoa</taxon>
        <taxon>Ecdysozoa</taxon>
        <taxon>Arthropoda</taxon>
        <taxon>Chelicerata</taxon>
        <taxon>Arachnida</taxon>
        <taxon>Acari</taxon>
        <taxon>Parasitiformes</taxon>
        <taxon>Ixodida</taxon>
        <taxon>Ixodoidea</taxon>
        <taxon>Ixodidae</taxon>
        <taxon>Ixodinae</taxon>
        <taxon>Ixodes</taxon>
    </lineage>
</organism>
<protein>
    <submittedName>
        <fullName evidence="1">Uncharacterized protein</fullName>
    </submittedName>
</protein>
<gene>
    <name evidence="1" type="ORF">HPB47_022291</name>
</gene>
<accession>A0AC60QAH3</accession>
<comment type="caution">
    <text evidence="1">The sequence shown here is derived from an EMBL/GenBank/DDBJ whole genome shotgun (WGS) entry which is preliminary data.</text>
</comment>
<evidence type="ECO:0000313" key="2">
    <source>
        <dbReference type="Proteomes" id="UP000805193"/>
    </source>
</evidence>
<dbReference type="Proteomes" id="UP000805193">
    <property type="component" value="Unassembled WGS sequence"/>
</dbReference>
<name>A0AC60QAH3_IXOPE</name>
<dbReference type="EMBL" id="JABSTQ010009280">
    <property type="protein sequence ID" value="KAG0430882.1"/>
    <property type="molecule type" value="Genomic_DNA"/>
</dbReference>
<sequence length="198" mass="19788">MVAGHLLFGSSATLSESVVLRRLLSAPAAPASKTSAVGGGRREVDGGGASPAPAELLGARPRGCGSMESGAAGFPLRSWHPHVYARPPKSPTPHSIAHILGIRSDEAGLLAVRPTAADQPLNLSCADAKRPPASPPDAPPPAVSSPAQPAAPPNTSPLPALVAPSLRLEPHDTELALAVRGIPKGASGSTGAPTPPSR</sequence>
<keyword evidence="2" id="KW-1185">Reference proteome</keyword>